<dbReference type="GO" id="GO:0046872">
    <property type="term" value="F:metal ion binding"/>
    <property type="evidence" value="ECO:0007669"/>
    <property type="project" value="UniProtKB-KW"/>
</dbReference>
<dbReference type="PANTHER" id="PTHR12358">
    <property type="entry name" value="SPHINGOSINE KINASE"/>
    <property type="match status" value="1"/>
</dbReference>
<dbReference type="SMART" id="SM00046">
    <property type="entry name" value="DAGKc"/>
    <property type="match status" value="1"/>
</dbReference>
<keyword evidence="9" id="KW-0460">Magnesium</keyword>
<keyword evidence="10" id="KW-0443">Lipid metabolism</keyword>
<protein>
    <submittedName>
        <fullName evidence="14">Diacylglycerol kinase family lipid kinase</fullName>
    </submittedName>
</protein>
<evidence type="ECO:0000313" key="15">
    <source>
        <dbReference type="Proteomes" id="UP000310263"/>
    </source>
</evidence>
<evidence type="ECO:0000256" key="8">
    <source>
        <dbReference type="ARBA" id="ARBA00022840"/>
    </source>
</evidence>
<dbReference type="GO" id="GO:0005524">
    <property type="term" value="F:ATP binding"/>
    <property type="evidence" value="ECO:0007669"/>
    <property type="project" value="UniProtKB-KW"/>
</dbReference>
<evidence type="ECO:0000256" key="4">
    <source>
        <dbReference type="ARBA" id="ARBA00022679"/>
    </source>
</evidence>
<keyword evidence="3" id="KW-0444">Lipid biosynthesis</keyword>
<proteinExistence type="inferred from homology"/>
<keyword evidence="6" id="KW-0547">Nucleotide-binding</keyword>
<dbReference type="InterPro" id="IPR045540">
    <property type="entry name" value="YegS/DAGK_C"/>
</dbReference>
<dbReference type="GO" id="GO:0008654">
    <property type="term" value="P:phospholipid biosynthetic process"/>
    <property type="evidence" value="ECO:0007669"/>
    <property type="project" value="UniProtKB-KW"/>
</dbReference>
<comment type="cofactor">
    <cofactor evidence="1">
        <name>Mg(2+)</name>
        <dbReference type="ChEBI" id="CHEBI:18420"/>
    </cofactor>
</comment>
<dbReference type="PANTHER" id="PTHR12358:SF106">
    <property type="entry name" value="LIPID KINASE YEGS"/>
    <property type="match status" value="1"/>
</dbReference>
<evidence type="ECO:0000256" key="6">
    <source>
        <dbReference type="ARBA" id="ARBA00022741"/>
    </source>
</evidence>
<dbReference type="GO" id="GO:0005886">
    <property type="term" value="C:plasma membrane"/>
    <property type="evidence" value="ECO:0007669"/>
    <property type="project" value="TreeGrafter"/>
</dbReference>
<dbReference type="RefSeq" id="WP_136012684.1">
    <property type="nucleotide sequence ID" value="NZ_SRYE01000003.1"/>
</dbReference>
<keyword evidence="12" id="KW-1208">Phospholipid metabolism</keyword>
<keyword evidence="15" id="KW-1185">Reference proteome</keyword>
<dbReference type="InterPro" id="IPR017438">
    <property type="entry name" value="ATP-NAD_kinase_N"/>
</dbReference>
<evidence type="ECO:0000256" key="2">
    <source>
        <dbReference type="ARBA" id="ARBA00005983"/>
    </source>
</evidence>
<evidence type="ECO:0000259" key="13">
    <source>
        <dbReference type="PROSITE" id="PS50146"/>
    </source>
</evidence>
<reference evidence="14 15" key="1">
    <citation type="submission" date="2019-04" db="EMBL/GenBank/DDBJ databases">
        <title>Microbes associate with the intestines of laboratory mice.</title>
        <authorList>
            <person name="Navarre W."/>
            <person name="Wong E."/>
            <person name="Huang K."/>
            <person name="Tropini C."/>
            <person name="Ng K."/>
            <person name="Yu B."/>
        </authorList>
    </citation>
    <scope>NUCLEOTIDE SEQUENCE [LARGE SCALE GENOMIC DNA]</scope>
    <source>
        <strain evidence="14 15">NM07_P-09</strain>
    </source>
</reference>
<dbReference type="EMBL" id="SRYE01000003">
    <property type="protein sequence ID" value="TGY62213.1"/>
    <property type="molecule type" value="Genomic_DNA"/>
</dbReference>
<evidence type="ECO:0000256" key="12">
    <source>
        <dbReference type="ARBA" id="ARBA00023264"/>
    </source>
</evidence>
<keyword evidence="4" id="KW-0808">Transferase</keyword>
<comment type="similarity">
    <text evidence="2">Belongs to the diacylglycerol/lipid kinase family.</text>
</comment>
<feature type="domain" description="DAGKc" evidence="13">
    <location>
        <begin position="4"/>
        <end position="140"/>
    </location>
</feature>
<dbReference type="Pfam" id="PF19279">
    <property type="entry name" value="YegS_C"/>
    <property type="match status" value="1"/>
</dbReference>
<dbReference type="Pfam" id="PF00781">
    <property type="entry name" value="DAGK_cat"/>
    <property type="match status" value="1"/>
</dbReference>
<gene>
    <name evidence="14" type="ORF">E5334_06050</name>
</gene>
<evidence type="ECO:0000256" key="1">
    <source>
        <dbReference type="ARBA" id="ARBA00001946"/>
    </source>
</evidence>
<dbReference type="Gene3D" id="2.60.200.40">
    <property type="match status" value="1"/>
</dbReference>
<evidence type="ECO:0000256" key="5">
    <source>
        <dbReference type="ARBA" id="ARBA00022723"/>
    </source>
</evidence>
<evidence type="ECO:0000256" key="11">
    <source>
        <dbReference type="ARBA" id="ARBA00023209"/>
    </source>
</evidence>
<dbReference type="NCBIfam" id="TIGR00147">
    <property type="entry name" value="YegS/Rv2252/BmrU family lipid kinase"/>
    <property type="match status" value="1"/>
</dbReference>
<dbReference type="InterPro" id="IPR001206">
    <property type="entry name" value="Diacylglycerol_kinase_cat_dom"/>
</dbReference>
<evidence type="ECO:0000256" key="7">
    <source>
        <dbReference type="ARBA" id="ARBA00022777"/>
    </source>
</evidence>
<dbReference type="AlphaFoldDB" id="A0A4S2F3R9"/>
<dbReference type="SUPFAM" id="SSF111331">
    <property type="entry name" value="NAD kinase/diacylglycerol kinase-like"/>
    <property type="match status" value="1"/>
</dbReference>
<evidence type="ECO:0000256" key="9">
    <source>
        <dbReference type="ARBA" id="ARBA00022842"/>
    </source>
</evidence>
<keyword evidence="7 14" id="KW-0418">Kinase</keyword>
<keyword evidence="11" id="KW-0594">Phospholipid biosynthesis</keyword>
<dbReference type="Gene3D" id="3.40.50.10330">
    <property type="entry name" value="Probable inorganic polyphosphate/atp-NAD kinase, domain 1"/>
    <property type="match status" value="1"/>
</dbReference>
<evidence type="ECO:0000256" key="10">
    <source>
        <dbReference type="ARBA" id="ARBA00023098"/>
    </source>
</evidence>
<dbReference type="InterPro" id="IPR016064">
    <property type="entry name" value="NAD/diacylglycerol_kinase_sf"/>
</dbReference>
<evidence type="ECO:0000256" key="3">
    <source>
        <dbReference type="ARBA" id="ARBA00022516"/>
    </source>
</evidence>
<organism evidence="14 15">
    <name type="scientific">Muricaecibacterium torontonense</name>
    <dbReference type="NCBI Taxonomy" id="3032871"/>
    <lineage>
        <taxon>Bacteria</taxon>
        <taxon>Bacillati</taxon>
        <taxon>Actinomycetota</taxon>
        <taxon>Coriobacteriia</taxon>
        <taxon>Coriobacteriales</taxon>
        <taxon>Atopobiaceae</taxon>
        <taxon>Muricaecibacterium</taxon>
    </lineage>
</organism>
<comment type="caution">
    <text evidence="14">The sequence shown here is derived from an EMBL/GenBank/DDBJ whole genome shotgun (WGS) entry which is preliminary data.</text>
</comment>
<dbReference type="InterPro" id="IPR005218">
    <property type="entry name" value="Diacylglycerol/lipid_kinase"/>
</dbReference>
<accession>A0A4S2F3R9</accession>
<evidence type="ECO:0000313" key="14">
    <source>
        <dbReference type="EMBL" id="TGY62213.1"/>
    </source>
</evidence>
<name>A0A4S2F3R9_9ACTN</name>
<dbReference type="OrthoDB" id="142078at2"/>
<sequence>MATSKLGRTLVICNPAAQSGKGAQGGAFVKRTLDAYSSAVSGYSYYETTSPGDGLRKAKAAKNYDTVIAVGGDGLIHEIVNGLMAIPAEKRPRLGLVPMGSGNDYARTMHLALNDPMASLGQTINGTPVKLDLGLVNGVYFCETCSFGLDAAIALDTMKIRVPGGPHGTRLFAQSGYRIFKNFTHGYKYKATVDGTSFSGEEIAFACQVGPTYGGGYHICPKASPVDGLLDLCYNTKIPSKPAILALFTGARMGLHAKSSAIAFKQFKKLKVTFEKQPPCQVDGELLEGSTFEITSVPAVLEVLVPNSSQWNPNPTKVDRPSVTDGLLGTKLADKLRNSNQG</sequence>
<dbReference type="PROSITE" id="PS50146">
    <property type="entry name" value="DAGK"/>
    <property type="match status" value="1"/>
</dbReference>
<dbReference type="GO" id="GO:0016301">
    <property type="term" value="F:kinase activity"/>
    <property type="evidence" value="ECO:0007669"/>
    <property type="project" value="UniProtKB-KW"/>
</dbReference>
<dbReference type="InterPro" id="IPR050187">
    <property type="entry name" value="Lipid_Phosphate_FormReg"/>
</dbReference>
<keyword evidence="5" id="KW-0479">Metal-binding</keyword>
<dbReference type="Proteomes" id="UP000310263">
    <property type="component" value="Unassembled WGS sequence"/>
</dbReference>
<keyword evidence="8" id="KW-0067">ATP-binding</keyword>